<evidence type="ECO:0000313" key="1">
    <source>
        <dbReference type="EMBL" id="JAD90997.1"/>
    </source>
</evidence>
<accession>A0A0A9E4U2</accession>
<protein>
    <submittedName>
        <fullName evidence="1">Uncharacterized protein</fullName>
    </submittedName>
</protein>
<dbReference type="AlphaFoldDB" id="A0A0A9E4U2"/>
<reference evidence="1" key="2">
    <citation type="journal article" date="2015" name="Data Brief">
        <title>Shoot transcriptome of the giant reed, Arundo donax.</title>
        <authorList>
            <person name="Barrero R.A."/>
            <person name="Guerrero F.D."/>
            <person name="Moolhuijzen P."/>
            <person name="Goolsby J.A."/>
            <person name="Tidwell J."/>
            <person name="Bellgard S.E."/>
            <person name="Bellgard M.I."/>
        </authorList>
    </citation>
    <scope>NUCLEOTIDE SEQUENCE</scope>
    <source>
        <tissue evidence="1">Shoot tissue taken approximately 20 cm above the soil surface</tissue>
    </source>
</reference>
<reference evidence="1" key="1">
    <citation type="submission" date="2014-09" db="EMBL/GenBank/DDBJ databases">
        <authorList>
            <person name="Magalhaes I.L.F."/>
            <person name="Oliveira U."/>
            <person name="Santos F.R."/>
            <person name="Vidigal T.H.D.A."/>
            <person name="Brescovit A.D."/>
            <person name="Santos A.J."/>
        </authorList>
    </citation>
    <scope>NUCLEOTIDE SEQUENCE</scope>
    <source>
        <tissue evidence="1">Shoot tissue taken approximately 20 cm above the soil surface</tissue>
    </source>
</reference>
<name>A0A0A9E4U2_ARUDO</name>
<sequence length="58" mass="6936">MHAYCNPSFSLKSAYWEYLIDQALGVFKKLNTHARSAYWMYRKIYHVAVYPLICRFVA</sequence>
<organism evidence="1">
    <name type="scientific">Arundo donax</name>
    <name type="common">Giant reed</name>
    <name type="synonym">Donax arundinaceus</name>
    <dbReference type="NCBI Taxonomy" id="35708"/>
    <lineage>
        <taxon>Eukaryota</taxon>
        <taxon>Viridiplantae</taxon>
        <taxon>Streptophyta</taxon>
        <taxon>Embryophyta</taxon>
        <taxon>Tracheophyta</taxon>
        <taxon>Spermatophyta</taxon>
        <taxon>Magnoliopsida</taxon>
        <taxon>Liliopsida</taxon>
        <taxon>Poales</taxon>
        <taxon>Poaceae</taxon>
        <taxon>PACMAD clade</taxon>
        <taxon>Arundinoideae</taxon>
        <taxon>Arundineae</taxon>
        <taxon>Arundo</taxon>
    </lineage>
</organism>
<dbReference type="EMBL" id="GBRH01206898">
    <property type="protein sequence ID" value="JAD90997.1"/>
    <property type="molecule type" value="Transcribed_RNA"/>
</dbReference>
<proteinExistence type="predicted"/>